<evidence type="ECO:0000256" key="1">
    <source>
        <dbReference type="SAM" id="Phobius"/>
    </source>
</evidence>
<name>A0A8D8ZCP9_9HEMI</name>
<keyword evidence="1" id="KW-1133">Transmembrane helix</keyword>
<dbReference type="AlphaFoldDB" id="A0A8D8ZCP9"/>
<dbReference type="EMBL" id="HBUF01484554">
    <property type="protein sequence ID" value="CAG6745115.1"/>
    <property type="molecule type" value="Transcribed_RNA"/>
</dbReference>
<evidence type="ECO:0000313" key="2">
    <source>
        <dbReference type="EMBL" id="CAG6745115.1"/>
    </source>
</evidence>
<proteinExistence type="predicted"/>
<sequence>MFCYLLQLDDTNLFPYLFLFINIIYVLFHLYYLIVSCQGNFAHFFLKMLFTLELCFSPFLLNSLVILFRVLLSRPLWEKFSIVSFGNILLFRLDVFPRDFSCVIC</sequence>
<feature type="transmembrane region" description="Helical" evidence="1">
    <location>
        <begin position="44"/>
        <end position="72"/>
    </location>
</feature>
<accession>A0A8D8ZCP9</accession>
<reference evidence="2" key="1">
    <citation type="submission" date="2021-05" db="EMBL/GenBank/DDBJ databases">
        <authorList>
            <person name="Alioto T."/>
            <person name="Alioto T."/>
            <person name="Gomez Garrido J."/>
        </authorList>
    </citation>
    <scope>NUCLEOTIDE SEQUENCE</scope>
</reference>
<keyword evidence="1" id="KW-0812">Transmembrane</keyword>
<protein>
    <submittedName>
        <fullName evidence="2">Uncharacterized protein</fullName>
    </submittedName>
</protein>
<organism evidence="2">
    <name type="scientific">Cacopsylla melanoneura</name>
    <dbReference type="NCBI Taxonomy" id="428564"/>
    <lineage>
        <taxon>Eukaryota</taxon>
        <taxon>Metazoa</taxon>
        <taxon>Ecdysozoa</taxon>
        <taxon>Arthropoda</taxon>
        <taxon>Hexapoda</taxon>
        <taxon>Insecta</taxon>
        <taxon>Pterygota</taxon>
        <taxon>Neoptera</taxon>
        <taxon>Paraneoptera</taxon>
        <taxon>Hemiptera</taxon>
        <taxon>Sternorrhyncha</taxon>
        <taxon>Psylloidea</taxon>
        <taxon>Psyllidae</taxon>
        <taxon>Psyllinae</taxon>
        <taxon>Cacopsylla</taxon>
    </lineage>
</organism>
<feature type="transmembrane region" description="Helical" evidence="1">
    <location>
        <begin position="12"/>
        <end position="32"/>
    </location>
</feature>
<keyword evidence="1" id="KW-0472">Membrane</keyword>